<dbReference type="Pfam" id="PF00440">
    <property type="entry name" value="TetR_N"/>
    <property type="match status" value="1"/>
</dbReference>
<organism evidence="4 5">
    <name type="scientific">Paeniglutamicibacter terrestris</name>
    <dbReference type="NCBI Taxonomy" id="2723403"/>
    <lineage>
        <taxon>Bacteria</taxon>
        <taxon>Bacillati</taxon>
        <taxon>Actinomycetota</taxon>
        <taxon>Actinomycetes</taxon>
        <taxon>Micrococcales</taxon>
        <taxon>Micrococcaceae</taxon>
        <taxon>Paeniglutamicibacter</taxon>
    </lineage>
</organism>
<dbReference type="EMBL" id="JAAWVT010000005">
    <property type="protein sequence ID" value="NKG21427.1"/>
    <property type="molecule type" value="Genomic_DNA"/>
</dbReference>
<dbReference type="Proteomes" id="UP000746595">
    <property type="component" value="Unassembled WGS sequence"/>
</dbReference>
<keyword evidence="1 2" id="KW-0238">DNA-binding</keyword>
<evidence type="ECO:0000259" key="3">
    <source>
        <dbReference type="PROSITE" id="PS50977"/>
    </source>
</evidence>
<reference evidence="4 5" key="1">
    <citation type="submission" date="2020-04" db="EMBL/GenBank/DDBJ databases">
        <title>Paeniglutamicibacter sp. ANT13_2, a novel actinomycete isolated from sediment in Antarctica.</title>
        <authorList>
            <person name="Sakdapetsiri C."/>
            <person name="Pinyakong O."/>
        </authorList>
    </citation>
    <scope>NUCLEOTIDE SEQUENCE [LARGE SCALE GENOMIC DNA]</scope>
    <source>
        <strain evidence="4 5">ANT13_2</strain>
    </source>
</reference>
<evidence type="ECO:0000313" key="5">
    <source>
        <dbReference type="Proteomes" id="UP000746595"/>
    </source>
</evidence>
<dbReference type="Gene3D" id="1.10.357.10">
    <property type="entry name" value="Tetracycline Repressor, domain 2"/>
    <property type="match status" value="1"/>
</dbReference>
<proteinExistence type="predicted"/>
<evidence type="ECO:0000256" key="2">
    <source>
        <dbReference type="PROSITE-ProRule" id="PRU00335"/>
    </source>
</evidence>
<evidence type="ECO:0000256" key="1">
    <source>
        <dbReference type="ARBA" id="ARBA00023125"/>
    </source>
</evidence>
<gene>
    <name evidence="4" type="ORF">HED64_12010</name>
</gene>
<sequence length="204" mass="22548">MQKTRLSITRNARTLTVENGFAGFTVEELCARVGISRRTFFNYFATKLDAVFGHQDDGLPAEALARFIAARPAGTVGISPTLLADLMDLVLEQLRREESEIHSMHGFFDAMHREPELLAKMMQVGPGRQAEFIALVAKREGVAPDHDGIAMLVHSLQFAVHRAIDRYLAVPEGPSLADEFMSIMHQSLELLGSDLPRANPPPAR</sequence>
<name>A0ABX1G590_9MICC</name>
<feature type="DNA-binding region" description="H-T-H motif" evidence="2">
    <location>
        <begin position="25"/>
        <end position="44"/>
    </location>
</feature>
<dbReference type="SUPFAM" id="SSF46689">
    <property type="entry name" value="Homeodomain-like"/>
    <property type="match status" value="1"/>
</dbReference>
<evidence type="ECO:0000313" key="4">
    <source>
        <dbReference type="EMBL" id="NKG21427.1"/>
    </source>
</evidence>
<comment type="caution">
    <text evidence="4">The sequence shown here is derived from an EMBL/GenBank/DDBJ whole genome shotgun (WGS) entry which is preliminary data.</text>
</comment>
<dbReference type="PROSITE" id="PS50977">
    <property type="entry name" value="HTH_TETR_2"/>
    <property type="match status" value="1"/>
</dbReference>
<feature type="domain" description="HTH tetR-type" evidence="3">
    <location>
        <begin position="2"/>
        <end position="62"/>
    </location>
</feature>
<dbReference type="InterPro" id="IPR009057">
    <property type="entry name" value="Homeodomain-like_sf"/>
</dbReference>
<protein>
    <submittedName>
        <fullName evidence="4">TetR family transcriptional regulator</fullName>
    </submittedName>
</protein>
<dbReference type="InterPro" id="IPR001647">
    <property type="entry name" value="HTH_TetR"/>
</dbReference>
<accession>A0ABX1G590</accession>
<keyword evidence="5" id="KW-1185">Reference proteome</keyword>